<accession>A0ABU3LEY1</accession>
<protein>
    <recommendedName>
        <fullName evidence="4">3-keto-disaccharide hydrolase domain-containing protein</fullName>
    </recommendedName>
</protein>
<dbReference type="RefSeq" id="WP_349241015.1">
    <property type="nucleotide sequence ID" value="NZ_JAVTTO010000002.1"/>
</dbReference>
<feature type="chain" id="PRO_5047455058" description="3-keto-disaccharide hydrolase domain-containing protein" evidence="1">
    <location>
        <begin position="24"/>
        <end position="373"/>
    </location>
</feature>
<gene>
    <name evidence="2" type="ORF">RQM59_05170</name>
</gene>
<dbReference type="Proteomes" id="UP001257277">
    <property type="component" value="Unassembled WGS sequence"/>
</dbReference>
<evidence type="ECO:0008006" key="4">
    <source>
        <dbReference type="Google" id="ProtNLM"/>
    </source>
</evidence>
<sequence>MKSKILLTISLILTGLASFVGNSQNTIPLDTINWQINARSYVFENYKGKDAIYIQAGAMRLKNKTFLNGTIEFDIYLKETQAFPGLYFRVRDNKDGEQWFLRPHLSGKPDANQAAPAVNGITPWQLYFGPRYSFPYDYTYDDWTHVKVVVNGNKAQVFLNHSETPNLSWNLFHETKPGEVIIRGGGLKAMHIANVKIDENAKTLMNFKPIERKAIPGLVSKWEVSDMFEEKLLADPHKVASVIRNRKWGRKIVVEEGTAANISRVQLLRNGKPGNTVFAKVVVHSDKRQTKLFQFGYSDRVVAILNGTPIYKGSNRWRSRDYRYLGTVGLFDGIYLNLKKGKNTLLMAVSEDFGGWLITGKFANKEGVRIIEN</sequence>
<feature type="signal peptide" evidence="1">
    <location>
        <begin position="1"/>
        <end position="23"/>
    </location>
</feature>
<dbReference type="EMBL" id="JAVTTO010000002">
    <property type="protein sequence ID" value="MDT7831759.1"/>
    <property type="molecule type" value="Genomic_DNA"/>
</dbReference>
<organism evidence="2 3">
    <name type="scientific">Asprobacillus argus</name>
    <dbReference type="NCBI Taxonomy" id="3076534"/>
    <lineage>
        <taxon>Bacteria</taxon>
        <taxon>Pseudomonadati</taxon>
        <taxon>Bacteroidota</taxon>
        <taxon>Flavobacteriia</taxon>
        <taxon>Flavobacteriales</taxon>
        <taxon>Flavobacteriaceae</taxon>
        <taxon>Asprobacillus</taxon>
    </lineage>
</organism>
<proteinExistence type="predicted"/>
<reference evidence="2 3" key="1">
    <citation type="submission" date="2023-09" db="EMBL/GenBank/DDBJ databases">
        <title>Novel taxa isolated from Blanes Bay.</title>
        <authorList>
            <person name="Rey-Velasco X."/>
            <person name="Lucena T."/>
        </authorList>
    </citation>
    <scope>NUCLEOTIDE SEQUENCE [LARGE SCALE GENOMIC DNA]</scope>
    <source>
        <strain evidence="2 3">S356</strain>
    </source>
</reference>
<dbReference type="InterPro" id="IPR013320">
    <property type="entry name" value="ConA-like_dom_sf"/>
</dbReference>
<evidence type="ECO:0000313" key="2">
    <source>
        <dbReference type="EMBL" id="MDT7831759.1"/>
    </source>
</evidence>
<dbReference type="Gene3D" id="2.60.120.560">
    <property type="entry name" value="Exo-inulinase, domain 1"/>
    <property type="match status" value="1"/>
</dbReference>
<dbReference type="SUPFAM" id="SSF49899">
    <property type="entry name" value="Concanavalin A-like lectins/glucanases"/>
    <property type="match status" value="1"/>
</dbReference>
<comment type="caution">
    <text evidence="2">The sequence shown here is derived from an EMBL/GenBank/DDBJ whole genome shotgun (WGS) entry which is preliminary data.</text>
</comment>
<name>A0ABU3LEY1_9FLAO</name>
<evidence type="ECO:0000256" key="1">
    <source>
        <dbReference type="SAM" id="SignalP"/>
    </source>
</evidence>
<keyword evidence="3" id="KW-1185">Reference proteome</keyword>
<evidence type="ECO:0000313" key="3">
    <source>
        <dbReference type="Proteomes" id="UP001257277"/>
    </source>
</evidence>
<keyword evidence="1" id="KW-0732">Signal</keyword>